<feature type="compositionally biased region" description="Basic and acidic residues" evidence="5">
    <location>
        <begin position="378"/>
        <end position="396"/>
    </location>
</feature>
<evidence type="ECO:0000256" key="1">
    <source>
        <dbReference type="ARBA" id="ARBA00004167"/>
    </source>
</evidence>
<feature type="region of interest" description="Disordered" evidence="5">
    <location>
        <begin position="1"/>
        <end position="58"/>
    </location>
</feature>
<name>A0AAJ0DLC1_9PEZI</name>
<keyword evidence="4" id="KW-0472">Membrane</keyword>
<dbReference type="InterPro" id="IPR051694">
    <property type="entry name" value="Immunoregulatory_rcpt-like"/>
</dbReference>
<feature type="compositionally biased region" description="Acidic residues" evidence="5">
    <location>
        <begin position="449"/>
        <end position="460"/>
    </location>
</feature>
<evidence type="ECO:0000256" key="5">
    <source>
        <dbReference type="SAM" id="MobiDB-lite"/>
    </source>
</evidence>
<evidence type="ECO:0000256" key="3">
    <source>
        <dbReference type="ARBA" id="ARBA00022989"/>
    </source>
</evidence>
<dbReference type="PANTHER" id="PTHR15549">
    <property type="entry name" value="PAIRED IMMUNOGLOBULIN-LIKE TYPE 2 RECEPTOR"/>
    <property type="match status" value="1"/>
</dbReference>
<feature type="compositionally biased region" description="Low complexity" evidence="5">
    <location>
        <begin position="136"/>
        <end position="166"/>
    </location>
</feature>
<feature type="compositionally biased region" description="Basic and acidic residues" evidence="5">
    <location>
        <begin position="348"/>
        <end position="364"/>
    </location>
</feature>
<dbReference type="GO" id="GO:0016020">
    <property type="term" value="C:membrane"/>
    <property type="evidence" value="ECO:0007669"/>
    <property type="project" value="UniProtKB-SubCell"/>
</dbReference>
<dbReference type="EMBL" id="JAWDJX010000021">
    <property type="protein sequence ID" value="KAK3052391.1"/>
    <property type="molecule type" value="Genomic_DNA"/>
</dbReference>
<evidence type="ECO:0000313" key="7">
    <source>
        <dbReference type="Proteomes" id="UP001271007"/>
    </source>
</evidence>
<gene>
    <name evidence="6" type="ORF">LTR09_006601</name>
</gene>
<feature type="compositionally biased region" description="Polar residues" evidence="5">
    <location>
        <begin position="568"/>
        <end position="581"/>
    </location>
</feature>
<reference evidence="6" key="1">
    <citation type="submission" date="2023-04" db="EMBL/GenBank/DDBJ databases">
        <title>Black Yeasts Isolated from many extreme environments.</title>
        <authorList>
            <person name="Coleine C."/>
            <person name="Stajich J.E."/>
            <person name="Selbmann L."/>
        </authorList>
    </citation>
    <scope>NUCLEOTIDE SEQUENCE</scope>
    <source>
        <strain evidence="6">CCFEE 5312</strain>
    </source>
</reference>
<keyword evidence="2" id="KW-0812">Transmembrane</keyword>
<sequence length="605" mass="64273">MSRPPSPSSSGTKDFHNHTNRCIRYNTTHRPAEPLTIPSPLRRRADSSSADCAQLAKDPTADPQAYAIACAHEFGTQVPPYTQTIGAEGSSSRTSRSSTRSRSPSRSSSTSSTRSSSSPHSKSSTSTTRHHPSPTHPSIITVTAITTPSTSAAPPVANNANTAPPAGDSNDSSTHTSAIGATVGVLAAFALIGGGAFYTRKKWLPKLGEFWTKQKSVLKPKLAALKLKLKLKRNSREHYSAEMFASDKRSFESGEGSPGGSVRDDGGGGIGVGGQDGGDGNVRGGGGYAEMSGGLGGGSAGRSEEEMALPGPGYGKNKRYYSVVNPDPRRREQTAPPSFEEGDEDEFKSERDLGSPTARRHDEFGGGDAMGPMSPRATSDRSRDSDRDEFAGERGYGDATPGANADEGYEDEDDNAFTQHSATLRDSGAYSRGPDDDHNAAGAEHDAASDDGEPYDDLGPDCDAALQYAAQPNSPFSHRSDRDTLPSQRPASNAFSQRTADRTSVASSQGEWDEDPIAPTFANFPSRRRTQFPGEYDVDVQSEGSERPISGETSAGSYRDDDPRSPGEYQQSPGGPVLNSTIPPPPNDITHYSTFGEHPFEQRED</sequence>
<proteinExistence type="predicted"/>
<feature type="region of interest" description="Disordered" evidence="5">
    <location>
        <begin position="246"/>
        <end position="605"/>
    </location>
</feature>
<dbReference type="AlphaFoldDB" id="A0AAJ0DLC1"/>
<feature type="compositionally biased region" description="Low complexity" evidence="5">
    <location>
        <begin position="90"/>
        <end position="127"/>
    </location>
</feature>
<keyword evidence="7" id="KW-1185">Reference proteome</keyword>
<evidence type="ECO:0000256" key="2">
    <source>
        <dbReference type="ARBA" id="ARBA00022692"/>
    </source>
</evidence>
<evidence type="ECO:0000256" key="4">
    <source>
        <dbReference type="ARBA" id="ARBA00023136"/>
    </source>
</evidence>
<keyword evidence="3" id="KW-1133">Transmembrane helix</keyword>
<feature type="compositionally biased region" description="Gly residues" evidence="5">
    <location>
        <begin position="267"/>
        <end position="300"/>
    </location>
</feature>
<evidence type="ECO:0000313" key="6">
    <source>
        <dbReference type="EMBL" id="KAK3052391.1"/>
    </source>
</evidence>
<comment type="caution">
    <text evidence="6">The sequence shown here is derived from an EMBL/GenBank/DDBJ whole genome shotgun (WGS) entry which is preliminary data.</text>
</comment>
<organism evidence="6 7">
    <name type="scientific">Extremus antarcticus</name>
    <dbReference type="NCBI Taxonomy" id="702011"/>
    <lineage>
        <taxon>Eukaryota</taxon>
        <taxon>Fungi</taxon>
        <taxon>Dikarya</taxon>
        <taxon>Ascomycota</taxon>
        <taxon>Pezizomycotina</taxon>
        <taxon>Dothideomycetes</taxon>
        <taxon>Dothideomycetidae</taxon>
        <taxon>Mycosphaerellales</taxon>
        <taxon>Extremaceae</taxon>
        <taxon>Extremus</taxon>
    </lineage>
</organism>
<dbReference type="PANTHER" id="PTHR15549:SF30">
    <property type="entry name" value="MID2 DOMAIN-CONTAINING PROTEIN"/>
    <property type="match status" value="1"/>
</dbReference>
<accession>A0AAJ0DLC1</accession>
<feature type="region of interest" description="Disordered" evidence="5">
    <location>
        <begin position="79"/>
        <end position="175"/>
    </location>
</feature>
<protein>
    <submittedName>
        <fullName evidence="6">Uncharacterized protein</fullName>
    </submittedName>
</protein>
<feature type="compositionally biased region" description="Polar residues" evidence="5">
    <location>
        <begin position="485"/>
        <end position="510"/>
    </location>
</feature>
<dbReference type="Proteomes" id="UP001271007">
    <property type="component" value="Unassembled WGS sequence"/>
</dbReference>
<feature type="compositionally biased region" description="Basic and acidic residues" evidence="5">
    <location>
        <begin position="433"/>
        <end position="448"/>
    </location>
</feature>
<comment type="subcellular location">
    <subcellularLocation>
        <location evidence="1">Membrane</location>
        <topology evidence="1">Single-pass membrane protein</topology>
    </subcellularLocation>
</comment>
<dbReference type="GO" id="GO:0071944">
    <property type="term" value="C:cell periphery"/>
    <property type="evidence" value="ECO:0007669"/>
    <property type="project" value="UniProtKB-ARBA"/>
</dbReference>